<dbReference type="InterPro" id="IPR027417">
    <property type="entry name" value="P-loop_NTPase"/>
</dbReference>
<dbReference type="RefSeq" id="WP_190909863.1">
    <property type="nucleotide sequence ID" value="NZ_JACJTA010000063.1"/>
</dbReference>
<dbReference type="Pfam" id="PF00931">
    <property type="entry name" value="NB-ARC"/>
    <property type="match status" value="1"/>
</dbReference>
<evidence type="ECO:0000259" key="1">
    <source>
        <dbReference type="Pfam" id="PF00931"/>
    </source>
</evidence>
<proteinExistence type="predicted"/>
<accession>A0ABR8GW27</accession>
<dbReference type="EMBL" id="JACJTA010000063">
    <property type="protein sequence ID" value="MBD2607454.1"/>
    <property type="molecule type" value="Genomic_DNA"/>
</dbReference>
<organism evidence="2 3">
    <name type="scientific">Scytonema hofmannii FACHB-248</name>
    <dbReference type="NCBI Taxonomy" id="1842502"/>
    <lineage>
        <taxon>Bacteria</taxon>
        <taxon>Bacillati</taxon>
        <taxon>Cyanobacteriota</taxon>
        <taxon>Cyanophyceae</taxon>
        <taxon>Nostocales</taxon>
        <taxon>Scytonemataceae</taxon>
        <taxon>Scytonema</taxon>
    </lineage>
</organism>
<feature type="non-terminal residue" evidence="2">
    <location>
        <position position="364"/>
    </location>
</feature>
<dbReference type="PANTHER" id="PTHR47691:SF3">
    <property type="entry name" value="HTH-TYPE TRANSCRIPTIONAL REGULATOR RV0890C-RELATED"/>
    <property type="match status" value="1"/>
</dbReference>
<dbReference type="Proteomes" id="UP000660380">
    <property type="component" value="Unassembled WGS sequence"/>
</dbReference>
<evidence type="ECO:0000313" key="3">
    <source>
        <dbReference type="Proteomes" id="UP000660380"/>
    </source>
</evidence>
<dbReference type="SUPFAM" id="SSF52540">
    <property type="entry name" value="P-loop containing nucleoside triphosphate hydrolases"/>
    <property type="match status" value="1"/>
</dbReference>
<keyword evidence="3" id="KW-1185">Reference proteome</keyword>
<dbReference type="InterPro" id="IPR002182">
    <property type="entry name" value="NB-ARC"/>
</dbReference>
<evidence type="ECO:0000313" key="2">
    <source>
        <dbReference type="EMBL" id="MBD2607454.1"/>
    </source>
</evidence>
<protein>
    <submittedName>
        <fullName evidence="2">NACHT domain-containing protein</fullName>
    </submittedName>
</protein>
<gene>
    <name evidence="2" type="ORF">H6G81_23730</name>
</gene>
<dbReference type="Gene3D" id="3.40.50.300">
    <property type="entry name" value="P-loop containing nucleotide triphosphate hydrolases"/>
    <property type="match status" value="1"/>
</dbReference>
<feature type="domain" description="NB-ARC" evidence="1">
    <location>
        <begin position="113"/>
        <end position="214"/>
    </location>
</feature>
<reference evidence="2 3" key="1">
    <citation type="journal article" date="2020" name="ISME J.">
        <title>Comparative genomics reveals insights into cyanobacterial evolution and habitat adaptation.</title>
        <authorList>
            <person name="Chen M.Y."/>
            <person name="Teng W.K."/>
            <person name="Zhao L."/>
            <person name="Hu C.X."/>
            <person name="Zhou Y.K."/>
            <person name="Han B.P."/>
            <person name="Song L.R."/>
            <person name="Shu W.S."/>
        </authorList>
    </citation>
    <scope>NUCLEOTIDE SEQUENCE [LARGE SCALE GENOMIC DNA]</scope>
    <source>
        <strain evidence="2 3">FACHB-248</strain>
    </source>
</reference>
<name>A0ABR8GW27_9CYAN</name>
<dbReference type="PANTHER" id="PTHR47691">
    <property type="entry name" value="REGULATOR-RELATED"/>
    <property type="match status" value="1"/>
</dbReference>
<dbReference type="PRINTS" id="PR00364">
    <property type="entry name" value="DISEASERSIST"/>
</dbReference>
<sequence>MPRSLRLRQECIQKVKQAVPRNGFPSQRALAEDVGLALATVSNFLTGKPVDHTTFEELCQKLALSWRDIADLDFEIPSQTVDEDKKTGGGTTNNHQDWGEAIDVSVFYGRSEELATLKQWIINDHCRLITLIGMGGIGKTALSVKLAQLLQTEFQYVIWRSLRNAPPIDELLTDLINFLSHQQETTLPESLDGKISCLIQYLRNSRCLLVLDNVESILSSNDRAGAYRQGYEGYGHLLRCLGETNHQSCLVLTSREKPRGIRIKEGINSPIRSLRLSGLTGVQGEKILAEKGFCVSESECLALVEFYAGNPLALKIVATTIHELFDGNAAQFLEQGAIVFGDISDLLDQQFNRLSTLEQQVMYW</sequence>
<comment type="caution">
    <text evidence="2">The sequence shown here is derived from an EMBL/GenBank/DDBJ whole genome shotgun (WGS) entry which is preliminary data.</text>
</comment>